<evidence type="ECO:0000313" key="3">
    <source>
        <dbReference type="Proteomes" id="UP001596110"/>
    </source>
</evidence>
<reference evidence="3" key="1">
    <citation type="journal article" date="2019" name="Int. J. Syst. Evol. Microbiol.">
        <title>The Global Catalogue of Microorganisms (GCM) 10K type strain sequencing project: providing services to taxonomists for standard genome sequencing and annotation.</title>
        <authorList>
            <consortium name="The Broad Institute Genomics Platform"/>
            <consortium name="The Broad Institute Genome Sequencing Center for Infectious Disease"/>
            <person name="Wu L."/>
            <person name="Ma J."/>
        </authorList>
    </citation>
    <scope>NUCLEOTIDE SEQUENCE [LARGE SCALE GENOMIC DNA]</scope>
    <source>
        <strain evidence="3">DT43</strain>
    </source>
</reference>
<feature type="transmembrane region" description="Helical" evidence="1">
    <location>
        <begin position="31"/>
        <end position="48"/>
    </location>
</feature>
<keyword evidence="3" id="KW-1185">Reference proteome</keyword>
<organism evidence="2 3">
    <name type="scientific">Streptococcus caledonicus</name>
    <dbReference type="NCBI Taxonomy" id="2614158"/>
    <lineage>
        <taxon>Bacteria</taxon>
        <taxon>Bacillati</taxon>
        <taxon>Bacillota</taxon>
        <taxon>Bacilli</taxon>
        <taxon>Lactobacillales</taxon>
        <taxon>Streptococcaceae</taxon>
        <taxon>Streptococcus</taxon>
    </lineage>
</organism>
<protein>
    <recommendedName>
        <fullName evidence="4">Phage protein</fullName>
    </recommendedName>
</protein>
<sequence>MKKLLKEIIIMMGIVFGASYAISGYTFIQRIGMMIVAGLVYFMGQVAMKQLRQTN</sequence>
<dbReference type="Proteomes" id="UP001596110">
    <property type="component" value="Unassembled WGS sequence"/>
</dbReference>
<evidence type="ECO:0000256" key="1">
    <source>
        <dbReference type="SAM" id="Phobius"/>
    </source>
</evidence>
<dbReference type="EMBL" id="JBHSOJ010000033">
    <property type="protein sequence ID" value="MFC5632143.1"/>
    <property type="molecule type" value="Genomic_DNA"/>
</dbReference>
<dbReference type="RefSeq" id="WP_156805919.1">
    <property type="nucleotide sequence ID" value="NZ_JBHSOJ010000033.1"/>
</dbReference>
<keyword evidence="1" id="KW-0472">Membrane</keyword>
<accession>A0ABW0UEY2</accession>
<keyword evidence="1" id="KW-0812">Transmembrane</keyword>
<evidence type="ECO:0000313" key="2">
    <source>
        <dbReference type="EMBL" id="MFC5632143.1"/>
    </source>
</evidence>
<comment type="caution">
    <text evidence="2">The sequence shown here is derived from an EMBL/GenBank/DDBJ whole genome shotgun (WGS) entry which is preliminary data.</text>
</comment>
<proteinExistence type="predicted"/>
<name>A0ABW0UEY2_9STRE</name>
<keyword evidence="1" id="KW-1133">Transmembrane helix</keyword>
<gene>
    <name evidence="2" type="ORF">ACFPQ3_11480</name>
</gene>
<feature type="transmembrane region" description="Helical" evidence="1">
    <location>
        <begin position="7"/>
        <end position="25"/>
    </location>
</feature>
<evidence type="ECO:0008006" key="4">
    <source>
        <dbReference type="Google" id="ProtNLM"/>
    </source>
</evidence>